<accession>Q9FW82</accession>
<feature type="region of interest" description="Disordered" evidence="1">
    <location>
        <begin position="27"/>
        <end position="53"/>
    </location>
</feature>
<evidence type="ECO:0000256" key="1">
    <source>
        <dbReference type="SAM" id="MobiDB-lite"/>
    </source>
</evidence>
<evidence type="ECO:0000313" key="2">
    <source>
        <dbReference type="EMBL" id="AAG13512.1"/>
    </source>
</evidence>
<dbReference type="Proteomes" id="UP000000763">
    <property type="component" value="Chromosome 10"/>
</dbReference>
<gene>
    <name evidence="2" type="primary">OSJNBa0026L12.28</name>
</gene>
<reference evidence="3" key="1">
    <citation type="journal article" date="2005" name="Nature">
        <title>The map-based sequence of the rice genome.</title>
        <authorList>
            <consortium name="International rice genome sequencing project (IRGSP)"/>
            <person name="Matsumoto T."/>
            <person name="Wu J."/>
            <person name="Kanamori H."/>
            <person name="Katayose Y."/>
            <person name="Fujisawa M."/>
            <person name="Namiki N."/>
            <person name="Mizuno H."/>
            <person name="Yamamoto K."/>
            <person name="Antonio B.A."/>
            <person name="Baba T."/>
            <person name="Sakata K."/>
            <person name="Nagamura Y."/>
            <person name="Aoki H."/>
            <person name="Arikawa K."/>
            <person name="Arita K."/>
            <person name="Bito T."/>
            <person name="Chiden Y."/>
            <person name="Fujitsuka N."/>
            <person name="Fukunaka R."/>
            <person name="Hamada M."/>
            <person name="Harada C."/>
            <person name="Hayashi A."/>
            <person name="Hijishita S."/>
            <person name="Honda M."/>
            <person name="Hosokawa S."/>
            <person name="Ichikawa Y."/>
            <person name="Idonuma A."/>
            <person name="Iijima M."/>
            <person name="Ikeda M."/>
            <person name="Ikeno M."/>
            <person name="Ito K."/>
            <person name="Ito S."/>
            <person name="Ito T."/>
            <person name="Ito Y."/>
            <person name="Ito Y."/>
            <person name="Iwabuchi A."/>
            <person name="Kamiya K."/>
            <person name="Karasawa W."/>
            <person name="Kurita K."/>
            <person name="Katagiri S."/>
            <person name="Kikuta A."/>
            <person name="Kobayashi H."/>
            <person name="Kobayashi N."/>
            <person name="Machita K."/>
            <person name="Maehara T."/>
            <person name="Masukawa M."/>
            <person name="Mizubayashi T."/>
            <person name="Mukai Y."/>
            <person name="Nagasaki H."/>
            <person name="Nagata Y."/>
            <person name="Naito S."/>
            <person name="Nakashima M."/>
            <person name="Nakama Y."/>
            <person name="Nakamichi Y."/>
            <person name="Nakamura M."/>
            <person name="Meguro A."/>
            <person name="Negishi M."/>
            <person name="Ohta I."/>
            <person name="Ohta T."/>
            <person name="Okamoto M."/>
            <person name="Ono N."/>
            <person name="Saji S."/>
            <person name="Sakaguchi M."/>
            <person name="Sakai K."/>
            <person name="Shibata M."/>
            <person name="Shimokawa T."/>
            <person name="Song J."/>
            <person name="Takazaki Y."/>
            <person name="Terasawa K."/>
            <person name="Tsugane M."/>
            <person name="Tsuji K."/>
            <person name="Ueda S."/>
            <person name="Waki K."/>
            <person name="Yamagata H."/>
            <person name="Yamamoto M."/>
            <person name="Yamamoto S."/>
            <person name="Yamane H."/>
            <person name="Yoshiki S."/>
            <person name="Yoshihara R."/>
            <person name="Yukawa K."/>
            <person name="Zhong H."/>
            <person name="Yano M."/>
            <person name="Yuan Q."/>
            <person name="Ouyang S."/>
            <person name="Liu J."/>
            <person name="Jones K.M."/>
            <person name="Gansberger K."/>
            <person name="Moffat K."/>
            <person name="Hill J."/>
            <person name="Bera J."/>
            <person name="Fadrosh D."/>
            <person name="Jin S."/>
            <person name="Johri S."/>
            <person name="Kim M."/>
            <person name="Overton L."/>
            <person name="Reardon M."/>
            <person name="Tsitrin T."/>
            <person name="Vuong H."/>
            <person name="Weaver B."/>
            <person name="Ciecko A."/>
            <person name="Tallon L."/>
            <person name="Jackson J."/>
            <person name="Pai G."/>
            <person name="Aken S.V."/>
            <person name="Utterback T."/>
            <person name="Reidmuller S."/>
            <person name="Feldblyum T."/>
            <person name="Hsiao J."/>
            <person name="Zismann V."/>
            <person name="Iobst S."/>
            <person name="de Vazeille A.R."/>
            <person name="Buell C.R."/>
            <person name="Ying K."/>
            <person name="Li Y."/>
            <person name="Lu T."/>
            <person name="Huang Y."/>
            <person name="Zhao Q."/>
            <person name="Feng Q."/>
            <person name="Zhang L."/>
            <person name="Zhu J."/>
            <person name="Weng Q."/>
            <person name="Mu J."/>
            <person name="Lu Y."/>
            <person name="Fan D."/>
            <person name="Liu Y."/>
            <person name="Guan J."/>
            <person name="Zhang Y."/>
            <person name="Yu S."/>
            <person name="Liu X."/>
            <person name="Zhang Y."/>
            <person name="Hong G."/>
            <person name="Han B."/>
            <person name="Choisne N."/>
            <person name="Demange N."/>
            <person name="Orjeda G."/>
            <person name="Samain S."/>
            <person name="Cattolico L."/>
            <person name="Pelletier E."/>
            <person name="Couloux A."/>
            <person name="Segurens B."/>
            <person name="Wincker P."/>
            <person name="D'Hont A."/>
            <person name="Scarpelli C."/>
            <person name="Weissenbach J."/>
            <person name="Salanoubat M."/>
            <person name="Quetier F."/>
            <person name="Yu Y."/>
            <person name="Kim H.R."/>
            <person name="Rambo T."/>
            <person name="Currie J."/>
            <person name="Collura K."/>
            <person name="Luo M."/>
            <person name="Yang T."/>
            <person name="Ammiraju J.S.S."/>
            <person name="Engler F."/>
            <person name="Soderlund C."/>
            <person name="Wing R.A."/>
            <person name="Palmer L.E."/>
            <person name="de la Bastide M."/>
            <person name="Spiegel L."/>
            <person name="Nascimento L."/>
            <person name="Zutavern T."/>
            <person name="O'Shaughnessy A."/>
            <person name="Dike S."/>
            <person name="Dedhia N."/>
            <person name="Preston R."/>
            <person name="Balija V."/>
            <person name="McCombie W.R."/>
            <person name="Chow T."/>
            <person name="Chen H."/>
            <person name="Chung M."/>
            <person name="Chen C."/>
            <person name="Shaw J."/>
            <person name="Wu H."/>
            <person name="Hsiao K."/>
            <person name="Chao Y."/>
            <person name="Chu M."/>
            <person name="Cheng C."/>
            <person name="Hour A."/>
            <person name="Lee P."/>
            <person name="Lin S."/>
            <person name="Lin Y."/>
            <person name="Liou J."/>
            <person name="Liu S."/>
            <person name="Hsing Y."/>
            <person name="Raghuvanshi S."/>
            <person name="Mohanty A."/>
            <person name="Bharti A.K."/>
            <person name="Gaur A."/>
            <person name="Gupta V."/>
            <person name="Kumar D."/>
            <person name="Ravi V."/>
            <person name="Vij S."/>
            <person name="Kapur A."/>
            <person name="Khurana P."/>
            <person name="Khurana P."/>
            <person name="Khurana J.P."/>
            <person name="Tyagi A.K."/>
            <person name="Gaikwad K."/>
            <person name="Singh A."/>
            <person name="Dalal V."/>
            <person name="Srivastava S."/>
            <person name="Dixit A."/>
            <person name="Pal A.K."/>
            <person name="Ghazi I.A."/>
            <person name="Yadav M."/>
            <person name="Pandit A."/>
            <person name="Bhargava A."/>
            <person name="Sureshbabu K."/>
            <person name="Batra K."/>
            <person name="Sharma T.R."/>
            <person name="Mohapatra T."/>
            <person name="Singh N.K."/>
            <person name="Messing J."/>
            <person name="Nelson A.B."/>
            <person name="Fuks G."/>
            <person name="Kavchok S."/>
            <person name="Keizer G."/>
            <person name="Linton E."/>
            <person name="Llaca V."/>
            <person name="Song R."/>
            <person name="Tanyolac B."/>
            <person name="Young S."/>
            <person name="Ho-Il K."/>
            <person name="Hahn J.H."/>
            <person name="Sangsakoo G."/>
            <person name="Vanavichit A."/>
            <person name="de Mattos Luiz.A.T."/>
            <person name="Zimmer P.D."/>
            <person name="Malone G."/>
            <person name="Dellagostin O."/>
            <person name="de Oliveira A.C."/>
            <person name="Bevan M."/>
            <person name="Bancroft I."/>
            <person name="Minx P."/>
            <person name="Cordum H."/>
            <person name="Wilson R."/>
            <person name="Cheng Z."/>
            <person name="Jin W."/>
            <person name="Jiang J."/>
            <person name="Leong S.A."/>
            <person name="Iwama H."/>
            <person name="Gojobori T."/>
            <person name="Itoh T."/>
            <person name="Niimura Y."/>
            <person name="Fujii Y."/>
            <person name="Habara T."/>
            <person name="Sakai H."/>
            <person name="Sato Y."/>
            <person name="Wilson G."/>
            <person name="Kumar K."/>
            <person name="McCouch S."/>
            <person name="Juretic N."/>
            <person name="Hoen D."/>
            <person name="Wright S."/>
            <person name="Bruskiewich R."/>
            <person name="Bureau T."/>
            <person name="Miyao A."/>
            <person name="Hirochika H."/>
            <person name="Nishikawa T."/>
            <person name="Kadowaki K."/>
            <person name="Sugiura M."/>
            <person name="Burr B."/>
            <person name="Sasaki T."/>
        </authorList>
    </citation>
    <scope>NUCLEOTIDE SEQUENCE [LARGE SCALE GENOMIC DNA]</scope>
    <source>
        <strain evidence="3">cv. Nipponbare</strain>
    </source>
</reference>
<feature type="compositionally biased region" description="Basic and acidic residues" evidence="1">
    <location>
        <begin position="33"/>
        <end position="53"/>
    </location>
</feature>
<sequence length="70" mass="8085">MAPLQLLLPNRYDVALSLSGNAIPRRYLSHPHGRTDGVTHRVPREQQTKEERTYVRTETGVWSVVNWSRS</sequence>
<protein>
    <submittedName>
        <fullName evidence="2">Uncharacterized protein</fullName>
    </submittedName>
</protein>
<name>Q9FW82_ORYSJ</name>
<organism evidence="2 3">
    <name type="scientific">Oryza sativa subsp. japonica</name>
    <name type="common">Rice</name>
    <dbReference type="NCBI Taxonomy" id="39947"/>
    <lineage>
        <taxon>Eukaryota</taxon>
        <taxon>Viridiplantae</taxon>
        <taxon>Streptophyta</taxon>
        <taxon>Embryophyta</taxon>
        <taxon>Tracheophyta</taxon>
        <taxon>Spermatophyta</taxon>
        <taxon>Magnoliopsida</taxon>
        <taxon>Liliopsida</taxon>
        <taxon>Poales</taxon>
        <taxon>Poaceae</taxon>
        <taxon>BOP clade</taxon>
        <taxon>Oryzoideae</taxon>
        <taxon>Oryzeae</taxon>
        <taxon>Oryzinae</taxon>
        <taxon>Oryza</taxon>
        <taxon>Oryza sativa</taxon>
    </lineage>
</organism>
<reference evidence="3" key="2">
    <citation type="journal article" date="2008" name="Nucleic Acids Res.">
        <title>The rice annotation project database (RAP-DB): 2008 update.</title>
        <authorList>
            <consortium name="The rice annotation project (RAP)"/>
        </authorList>
    </citation>
    <scope>GENOME REANNOTATION</scope>
    <source>
        <strain evidence="3">cv. Nipponbare</strain>
    </source>
</reference>
<proteinExistence type="predicted"/>
<evidence type="ECO:0000313" key="3">
    <source>
        <dbReference type="Proteomes" id="UP000000763"/>
    </source>
</evidence>
<dbReference type="AlphaFoldDB" id="Q9FW82"/>
<dbReference type="EMBL" id="AC068924">
    <property type="protein sequence ID" value="AAG13512.1"/>
    <property type="molecule type" value="Genomic_DNA"/>
</dbReference>